<comment type="caution">
    <text evidence="2">The sequence shown here is derived from an EMBL/GenBank/DDBJ whole genome shotgun (WGS) entry which is preliminary data.</text>
</comment>
<organism evidence="2 3">
    <name type="scientific">Marasmius tenuissimus</name>
    <dbReference type="NCBI Taxonomy" id="585030"/>
    <lineage>
        <taxon>Eukaryota</taxon>
        <taxon>Fungi</taxon>
        <taxon>Dikarya</taxon>
        <taxon>Basidiomycota</taxon>
        <taxon>Agaricomycotina</taxon>
        <taxon>Agaricomycetes</taxon>
        <taxon>Agaricomycetidae</taxon>
        <taxon>Agaricales</taxon>
        <taxon>Marasmiineae</taxon>
        <taxon>Marasmiaceae</taxon>
        <taxon>Marasmius</taxon>
    </lineage>
</organism>
<gene>
    <name evidence="2" type="ORF">AAF712_013250</name>
</gene>
<proteinExistence type="predicted"/>
<name>A0ABR2ZG72_9AGAR</name>
<accession>A0ABR2ZG72</accession>
<dbReference type="Proteomes" id="UP001437256">
    <property type="component" value="Unassembled WGS sequence"/>
</dbReference>
<evidence type="ECO:0000313" key="2">
    <source>
        <dbReference type="EMBL" id="KAL0059954.1"/>
    </source>
</evidence>
<feature type="region of interest" description="Disordered" evidence="1">
    <location>
        <begin position="102"/>
        <end position="122"/>
    </location>
</feature>
<feature type="compositionally biased region" description="Polar residues" evidence="1">
    <location>
        <begin position="113"/>
        <end position="122"/>
    </location>
</feature>
<feature type="region of interest" description="Disordered" evidence="1">
    <location>
        <begin position="1"/>
        <end position="22"/>
    </location>
</feature>
<reference evidence="2 3" key="1">
    <citation type="submission" date="2024-05" db="EMBL/GenBank/DDBJ databases">
        <title>A draft genome resource for the thread blight pathogen Marasmius tenuissimus strain MS-2.</title>
        <authorList>
            <person name="Yulfo-Soto G.E."/>
            <person name="Baruah I.K."/>
            <person name="Amoako-Attah I."/>
            <person name="Bukari Y."/>
            <person name="Meinhardt L.W."/>
            <person name="Bailey B.A."/>
            <person name="Cohen S.P."/>
        </authorList>
    </citation>
    <scope>NUCLEOTIDE SEQUENCE [LARGE SCALE GENOMIC DNA]</scope>
    <source>
        <strain evidence="2 3">MS-2</strain>
    </source>
</reference>
<sequence>MDDEESHSLLIIPSGHPDPYKPGHFAQYGLQQSQFPGCNSDSTTRRTHGLWFESTRDPTVLNFNSDTAKYFCGMAYSKVTSFYNQIGPSTVLGLYMLPSCTEDDNDKQGQPHEPQSSSDKIQTQPVPQFVSVFMGWRHTNDQDTRVPPNRFTRTIGIAGRIVGHDRAVQLDARGGVTLIDAPRPLFSMTPGRVEELVSRFTHSHMIIVYRGRWV</sequence>
<evidence type="ECO:0000256" key="1">
    <source>
        <dbReference type="SAM" id="MobiDB-lite"/>
    </source>
</evidence>
<keyword evidence="3" id="KW-1185">Reference proteome</keyword>
<protein>
    <submittedName>
        <fullName evidence="2">Uncharacterized protein</fullName>
    </submittedName>
</protein>
<dbReference type="EMBL" id="JBBXMP010000199">
    <property type="protein sequence ID" value="KAL0059954.1"/>
    <property type="molecule type" value="Genomic_DNA"/>
</dbReference>
<evidence type="ECO:0000313" key="3">
    <source>
        <dbReference type="Proteomes" id="UP001437256"/>
    </source>
</evidence>